<evidence type="ECO:0000256" key="1">
    <source>
        <dbReference type="ARBA" id="ARBA00007274"/>
    </source>
</evidence>
<dbReference type="GO" id="GO:0005737">
    <property type="term" value="C:cytoplasm"/>
    <property type="evidence" value="ECO:0007669"/>
    <property type="project" value="InterPro"/>
</dbReference>
<evidence type="ECO:0000256" key="4">
    <source>
        <dbReference type="ARBA" id="ARBA00022679"/>
    </source>
</evidence>
<dbReference type="InterPro" id="IPR011004">
    <property type="entry name" value="Trimer_LpxA-like_sf"/>
</dbReference>
<dbReference type="NCBIfam" id="NF041874">
    <property type="entry name" value="EPS_EpsC"/>
    <property type="match status" value="1"/>
</dbReference>
<keyword evidence="3" id="KW-0028">Amino-acid biosynthesis</keyword>
<evidence type="ECO:0000256" key="6">
    <source>
        <dbReference type="ARBA" id="ARBA00049486"/>
    </source>
</evidence>
<dbReference type="FunFam" id="2.160.10.10:FF:000007">
    <property type="entry name" value="Serine acetyltransferase"/>
    <property type="match status" value="1"/>
</dbReference>
<dbReference type="CDD" id="cd03354">
    <property type="entry name" value="LbH_SAT"/>
    <property type="match status" value="1"/>
</dbReference>
<comment type="similarity">
    <text evidence="1">Belongs to the transferase hexapeptide repeat family.</text>
</comment>
<accession>A0A6J6CG89</accession>
<proteinExistence type="inferred from homology"/>
<dbReference type="InterPro" id="IPR045304">
    <property type="entry name" value="LbH_SAT"/>
</dbReference>
<dbReference type="InterPro" id="IPR001451">
    <property type="entry name" value="Hexapep"/>
</dbReference>
<dbReference type="PANTHER" id="PTHR42811">
    <property type="entry name" value="SERINE ACETYLTRANSFERASE"/>
    <property type="match status" value="1"/>
</dbReference>
<dbReference type="InterPro" id="IPR005881">
    <property type="entry name" value="Ser_O-AcTrfase"/>
</dbReference>
<keyword evidence="5" id="KW-0012">Acyltransferase</keyword>
<organism evidence="7">
    <name type="scientific">freshwater metagenome</name>
    <dbReference type="NCBI Taxonomy" id="449393"/>
    <lineage>
        <taxon>unclassified sequences</taxon>
        <taxon>metagenomes</taxon>
        <taxon>ecological metagenomes</taxon>
    </lineage>
</organism>
<keyword evidence="4" id="KW-0808">Transferase</keyword>
<dbReference type="EMBL" id="CAEZTB010000009">
    <property type="protein sequence ID" value="CAB4550175.1"/>
    <property type="molecule type" value="Genomic_DNA"/>
</dbReference>
<evidence type="ECO:0000313" key="7">
    <source>
        <dbReference type="EMBL" id="CAB4550175.1"/>
    </source>
</evidence>
<gene>
    <name evidence="7" type="ORF">UFOPK1581_00110</name>
</gene>
<dbReference type="Gene3D" id="1.10.3130.10">
    <property type="entry name" value="serine acetyltransferase, domain 1"/>
    <property type="match status" value="1"/>
</dbReference>
<dbReference type="Gene3D" id="2.160.10.10">
    <property type="entry name" value="Hexapeptide repeat proteins"/>
    <property type="match status" value="1"/>
</dbReference>
<dbReference type="PIRSF" id="PIRSF000441">
    <property type="entry name" value="CysE"/>
    <property type="match status" value="1"/>
</dbReference>
<dbReference type="InterPro" id="IPR042122">
    <property type="entry name" value="Ser_AcTrfase_N_sf"/>
</dbReference>
<sequence>MSIREDLQAGIDRDPATSSRLELFLTSPGLHAIWMHRVANKIWKLKLRIPARMLSNWAKFLTGIEIHPGATIGRRFVIDHGMGVVIGETSIIGDDVLVYHGVTLGGKENSAVDRHPIIGSHVVIGAGAKVIGRITIGDNCYIGANTVVTKNVPAGSTVVGETGKVLSKKEAISGHWVSDEYVI</sequence>
<dbReference type="EC" id="2.3.1.30" evidence="2"/>
<dbReference type="NCBIfam" id="TIGR01172">
    <property type="entry name" value="cysE"/>
    <property type="match status" value="1"/>
</dbReference>
<evidence type="ECO:0000256" key="3">
    <source>
        <dbReference type="ARBA" id="ARBA00022605"/>
    </source>
</evidence>
<dbReference type="GO" id="GO:0006535">
    <property type="term" value="P:cysteine biosynthetic process from serine"/>
    <property type="evidence" value="ECO:0007669"/>
    <property type="project" value="InterPro"/>
</dbReference>
<evidence type="ECO:0000256" key="2">
    <source>
        <dbReference type="ARBA" id="ARBA00013266"/>
    </source>
</evidence>
<name>A0A6J6CG89_9ZZZZ</name>
<dbReference type="AlphaFoldDB" id="A0A6J6CG89"/>
<dbReference type="GO" id="GO:0009001">
    <property type="term" value="F:serine O-acetyltransferase activity"/>
    <property type="evidence" value="ECO:0007669"/>
    <property type="project" value="UniProtKB-EC"/>
</dbReference>
<reference evidence="7" key="1">
    <citation type="submission" date="2020-05" db="EMBL/GenBank/DDBJ databases">
        <authorList>
            <person name="Chiriac C."/>
            <person name="Salcher M."/>
            <person name="Ghai R."/>
            <person name="Kavagutti S V."/>
        </authorList>
    </citation>
    <scope>NUCLEOTIDE SEQUENCE</scope>
</reference>
<protein>
    <recommendedName>
        <fullName evidence="2">serine O-acetyltransferase</fullName>
        <ecNumber evidence="2">2.3.1.30</ecNumber>
    </recommendedName>
</protein>
<evidence type="ECO:0000256" key="5">
    <source>
        <dbReference type="ARBA" id="ARBA00023315"/>
    </source>
</evidence>
<dbReference type="InterPro" id="IPR053376">
    <property type="entry name" value="Serine_acetyltransferase"/>
</dbReference>
<comment type="catalytic activity">
    <reaction evidence="6">
        <text>L-serine + acetyl-CoA = O-acetyl-L-serine + CoA</text>
        <dbReference type="Rhea" id="RHEA:24560"/>
        <dbReference type="ChEBI" id="CHEBI:33384"/>
        <dbReference type="ChEBI" id="CHEBI:57287"/>
        <dbReference type="ChEBI" id="CHEBI:57288"/>
        <dbReference type="ChEBI" id="CHEBI:58340"/>
        <dbReference type="EC" id="2.3.1.30"/>
    </reaction>
</comment>
<dbReference type="Pfam" id="PF00132">
    <property type="entry name" value="Hexapep"/>
    <property type="match status" value="1"/>
</dbReference>
<dbReference type="SUPFAM" id="SSF51161">
    <property type="entry name" value="Trimeric LpxA-like enzymes"/>
    <property type="match status" value="1"/>
</dbReference>